<feature type="signal peptide" evidence="2">
    <location>
        <begin position="1"/>
        <end position="25"/>
    </location>
</feature>
<accession>A0A1E5QKN4</accession>
<proteinExistence type="predicted"/>
<evidence type="ECO:0000256" key="1">
    <source>
        <dbReference type="SAM" id="MobiDB-lite"/>
    </source>
</evidence>
<dbReference type="OrthoDB" id="964913at2"/>
<feature type="region of interest" description="Disordered" evidence="1">
    <location>
        <begin position="32"/>
        <end position="92"/>
    </location>
</feature>
<dbReference type="STRING" id="1781255.BH720_11035"/>
<sequence>MTLNILRSWAVAASATLLTALTAGCAVTVTPPQSGSNFVPADPPTAASIGSQESNSAAAEPSSPASANSQEVAARSRVSDNPSLDRPAAGGAVANPVTASATTQFVSGTYCYEADARPNDGPVLAALELNVKADGSVLGLQADGQVERPEDADIQTFAGVIEGPQLLIHLWNIFNHGENPIVWQANPARIDTGYLTYTAVNCDAIAFRFMGP</sequence>
<name>A0A1E5QKN4_9CYAN</name>
<gene>
    <name evidence="3" type="ORF">BH720_11035</name>
</gene>
<protein>
    <submittedName>
        <fullName evidence="3">Uncharacterized protein</fullName>
    </submittedName>
</protein>
<organism evidence="3">
    <name type="scientific">Desertifilum tharense IPPAS B-1220</name>
    <dbReference type="NCBI Taxonomy" id="1781255"/>
    <lineage>
        <taxon>Bacteria</taxon>
        <taxon>Bacillati</taxon>
        <taxon>Cyanobacteriota</taxon>
        <taxon>Cyanophyceae</taxon>
        <taxon>Desertifilales</taxon>
        <taxon>Desertifilaceae</taxon>
        <taxon>Desertifilum</taxon>
    </lineage>
</organism>
<feature type="chain" id="PRO_5009184367" evidence="2">
    <location>
        <begin position="26"/>
        <end position="212"/>
    </location>
</feature>
<keyword evidence="2" id="KW-0732">Signal</keyword>
<dbReference type="PROSITE" id="PS51257">
    <property type="entry name" value="PROKAR_LIPOPROTEIN"/>
    <property type="match status" value="1"/>
</dbReference>
<evidence type="ECO:0000256" key="2">
    <source>
        <dbReference type="SAM" id="SignalP"/>
    </source>
</evidence>
<dbReference type="EMBL" id="MJGC01000053">
    <property type="protein sequence ID" value="OEJ75242.1"/>
    <property type="molecule type" value="Genomic_DNA"/>
</dbReference>
<evidence type="ECO:0000313" key="3">
    <source>
        <dbReference type="EMBL" id="OEJ75242.1"/>
    </source>
</evidence>
<comment type="caution">
    <text evidence="3">The sequence shown here is derived from an EMBL/GenBank/DDBJ whole genome shotgun (WGS) entry which is preliminary data.</text>
</comment>
<feature type="compositionally biased region" description="Low complexity" evidence="1">
    <location>
        <begin position="51"/>
        <end position="70"/>
    </location>
</feature>
<reference evidence="3" key="1">
    <citation type="submission" date="2016-09" db="EMBL/GenBank/DDBJ databases">
        <title>Draft genome of thermotolerant cyanobacterium Desertifilum sp. strain IPPAS B-1220.</title>
        <authorList>
            <person name="Sinetova M.A."/>
            <person name="Bolakhan K."/>
            <person name="Zayadan B.K."/>
            <person name="Mironov K.S."/>
            <person name="Ustinova V."/>
            <person name="Kupriyanova E.V."/>
            <person name="Sidorov R.A."/>
            <person name="Skrypnik A.N."/>
            <person name="Gogoleva N.E."/>
            <person name="Gogolev Y.V."/>
            <person name="Los D.A."/>
        </authorList>
    </citation>
    <scope>NUCLEOTIDE SEQUENCE [LARGE SCALE GENOMIC DNA]</scope>
    <source>
        <strain evidence="3">IPPAS B-1220</strain>
    </source>
</reference>
<dbReference type="RefSeq" id="WP_069967241.1">
    <property type="nucleotide sequence ID" value="NZ_CM124774.1"/>
</dbReference>
<dbReference type="AlphaFoldDB" id="A0A1E5QKN4"/>